<dbReference type="AlphaFoldDB" id="A0A5C6ZH63"/>
<dbReference type="InterPro" id="IPR050330">
    <property type="entry name" value="Bact_OuterMem_StrucFunc"/>
</dbReference>
<dbReference type="Proteomes" id="UP000321578">
    <property type="component" value="Unassembled WGS sequence"/>
</dbReference>
<dbReference type="InterPro" id="IPR006665">
    <property type="entry name" value="OmpA-like"/>
</dbReference>
<sequence length="627" mass="71613">MKILNLYIGIIVFLFGNLCFSQSLKKANALYENRAYLDAAEIYEQLPKTAKTLEKLGDCYYFNAEIEKANKAYTEVYNKRDQDSLSEDFYFKYFDVLKSAKDYFTADQISVMYLNNPIHTENFKRLVKQINPYTYILNKLGNQGSVSNFGVGYFGNKIVFASTKNMESPEYNWNKKSYLDLYEATVSEGDDKQLDSIIAFSKNINIKDQHESSAVFTKDGKTMFFSRNQKKRVAIDSNKVAVVSIFKAQLENNEWQAIEPVSFSSDSYSTMHPALNSEEDKLYFSSDMPNSLGAFDIYYVDMAADGSFGTPVNLGAAINTAHREQFPFIAKDSTLYFASNGKQGLGGLDIFSSKYEENSYLEALNLGEIINSETDDFAFVVRDALDTGYMSSNRGGIDQIYSFERTPADRQYFVEGLVTDKRTGELLPNTVVTLFDNYGDIITEITVGEDGKYKLEVKPNQSYQLEGFQPKYIPETKYFDTNDRGNIEFNIELGIESYNDAEEIVNDREDGNTYIELENIYFDFAKWDIKPQAAKTLDILVNLLKKYPRMEIQLGAHTDSRSSFEFNMDLSEKRAAATLEYLVENGIPRKRLRSKGYGETKPLVNCGDDCTETEFSINRRCEFLILR</sequence>
<evidence type="ECO:0000256" key="2">
    <source>
        <dbReference type="ARBA" id="ARBA00023136"/>
    </source>
</evidence>
<dbReference type="CDD" id="cd07185">
    <property type="entry name" value="OmpA_C-like"/>
    <property type="match status" value="1"/>
</dbReference>
<evidence type="ECO:0000256" key="4">
    <source>
        <dbReference type="PROSITE-ProRule" id="PRU00473"/>
    </source>
</evidence>
<dbReference type="Pfam" id="PF07676">
    <property type="entry name" value="PD40"/>
    <property type="match status" value="2"/>
</dbReference>
<dbReference type="GO" id="GO:0009279">
    <property type="term" value="C:cell outer membrane"/>
    <property type="evidence" value="ECO:0007669"/>
    <property type="project" value="UniProtKB-SubCell"/>
</dbReference>
<name>A0A5C6ZH63_9FLAO</name>
<keyword evidence="3" id="KW-0998">Cell outer membrane</keyword>
<organism evidence="6 7">
    <name type="scientific">Subsaximicrobium wynnwilliamsii</name>
    <dbReference type="NCBI Taxonomy" id="291179"/>
    <lineage>
        <taxon>Bacteria</taxon>
        <taxon>Pseudomonadati</taxon>
        <taxon>Bacteroidota</taxon>
        <taxon>Flavobacteriia</taxon>
        <taxon>Flavobacteriales</taxon>
        <taxon>Flavobacteriaceae</taxon>
        <taxon>Subsaximicrobium</taxon>
    </lineage>
</organism>
<evidence type="ECO:0000256" key="1">
    <source>
        <dbReference type="ARBA" id="ARBA00004442"/>
    </source>
</evidence>
<evidence type="ECO:0000313" key="7">
    <source>
        <dbReference type="Proteomes" id="UP000321578"/>
    </source>
</evidence>
<dbReference type="PANTHER" id="PTHR30329">
    <property type="entry name" value="STATOR ELEMENT OF FLAGELLAR MOTOR COMPLEX"/>
    <property type="match status" value="1"/>
</dbReference>
<dbReference type="SUPFAM" id="SSF48452">
    <property type="entry name" value="TPR-like"/>
    <property type="match status" value="1"/>
</dbReference>
<dbReference type="PRINTS" id="PR01021">
    <property type="entry name" value="OMPADOMAIN"/>
</dbReference>
<dbReference type="InterPro" id="IPR011990">
    <property type="entry name" value="TPR-like_helical_dom_sf"/>
</dbReference>
<keyword evidence="2 4" id="KW-0472">Membrane</keyword>
<evidence type="ECO:0000313" key="6">
    <source>
        <dbReference type="EMBL" id="TXD88530.1"/>
    </source>
</evidence>
<dbReference type="PANTHER" id="PTHR30329:SF21">
    <property type="entry name" value="LIPOPROTEIN YIAD-RELATED"/>
    <property type="match status" value="1"/>
</dbReference>
<feature type="domain" description="OmpA-like" evidence="5">
    <location>
        <begin position="509"/>
        <end position="627"/>
    </location>
</feature>
<reference evidence="6 7" key="1">
    <citation type="submission" date="2019-08" db="EMBL/GenBank/DDBJ databases">
        <title>Genomes of Subsaximicrobium wynnwilliamsii strains.</title>
        <authorList>
            <person name="Bowman J.P."/>
        </authorList>
    </citation>
    <scope>NUCLEOTIDE SEQUENCE [LARGE SCALE GENOMIC DNA]</scope>
    <source>
        <strain evidence="6 7">2-80-2</strain>
    </source>
</reference>
<accession>A0A5C6ZH63</accession>
<dbReference type="InterPro" id="IPR006664">
    <property type="entry name" value="OMP_bac"/>
</dbReference>
<comment type="subcellular location">
    <subcellularLocation>
        <location evidence="1">Cell outer membrane</location>
    </subcellularLocation>
</comment>
<evidence type="ECO:0000256" key="3">
    <source>
        <dbReference type="ARBA" id="ARBA00023237"/>
    </source>
</evidence>
<dbReference type="EMBL" id="VORO01000013">
    <property type="protein sequence ID" value="TXD88530.1"/>
    <property type="molecule type" value="Genomic_DNA"/>
</dbReference>
<dbReference type="OrthoDB" id="9809364at2"/>
<dbReference type="SUPFAM" id="SSF82171">
    <property type="entry name" value="DPP6 N-terminal domain-like"/>
    <property type="match status" value="1"/>
</dbReference>
<dbReference type="InterPro" id="IPR036737">
    <property type="entry name" value="OmpA-like_sf"/>
</dbReference>
<protein>
    <submittedName>
        <fullName evidence="6">OmpA family protein</fullName>
    </submittedName>
</protein>
<dbReference type="Pfam" id="PF00691">
    <property type="entry name" value="OmpA"/>
    <property type="match status" value="1"/>
</dbReference>
<dbReference type="PROSITE" id="PS51123">
    <property type="entry name" value="OMPA_2"/>
    <property type="match status" value="1"/>
</dbReference>
<proteinExistence type="predicted"/>
<evidence type="ECO:0000259" key="5">
    <source>
        <dbReference type="PROSITE" id="PS51123"/>
    </source>
</evidence>
<dbReference type="Gene3D" id="2.60.40.1120">
    <property type="entry name" value="Carboxypeptidase-like, regulatory domain"/>
    <property type="match status" value="1"/>
</dbReference>
<comment type="caution">
    <text evidence="6">The sequence shown here is derived from an EMBL/GenBank/DDBJ whole genome shotgun (WGS) entry which is preliminary data.</text>
</comment>
<dbReference type="RefSeq" id="WP_147086898.1">
    <property type="nucleotide sequence ID" value="NZ_VORM01000013.1"/>
</dbReference>
<keyword evidence="7" id="KW-1185">Reference proteome</keyword>
<dbReference type="InterPro" id="IPR011659">
    <property type="entry name" value="WD40"/>
</dbReference>
<dbReference type="SUPFAM" id="SSF103088">
    <property type="entry name" value="OmpA-like"/>
    <property type="match status" value="1"/>
</dbReference>
<dbReference type="Gene3D" id="3.30.1330.60">
    <property type="entry name" value="OmpA-like domain"/>
    <property type="match status" value="1"/>
</dbReference>
<dbReference type="SUPFAM" id="SSF49478">
    <property type="entry name" value="Cna protein B-type domain"/>
    <property type="match status" value="1"/>
</dbReference>
<gene>
    <name evidence="6" type="ORF">ESY86_12365</name>
</gene>